<dbReference type="CDD" id="cd24049">
    <property type="entry name" value="ASKHA_NBD_PilM"/>
    <property type="match status" value="1"/>
</dbReference>
<dbReference type="InterPro" id="IPR043129">
    <property type="entry name" value="ATPase_NBD"/>
</dbReference>
<dbReference type="AlphaFoldDB" id="A0A380N176"/>
<accession>A0A380N176</accession>
<dbReference type="PIRSF" id="PIRSF019169">
    <property type="entry name" value="PilM"/>
    <property type="match status" value="1"/>
</dbReference>
<dbReference type="Gene3D" id="3.30.1490.300">
    <property type="match status" value="1"/>
</dbReference>
<dbReference type="PANTHER" id="PTHR32432:SF3">
    <property type="entry name" value="ETHANOLAMINE UTILIZATION PROTEIN EUTJ"/>
    <property type="match status" value="1"/>
</dbReference>
<dbReference type="EMBL" id="UHIA01000004">
    <property type="protein sequence ID" value="SUO98046.1"/>
    <property type="molecule type" value="Genomic_DNA"/>
</dbReference>
<dbReference type="NCBIfam" id="TIGR01175">
    <property type="entry name" value="pilM"/>
    <property type="match status" value="1"/>
</dbReference>
<keyword evidence="2" id="KW-1185">Reference proteome</keyword>
<gene>
    <name evidence="1" type="ORF">NCTC10717_01785</name>
</gene>
<sequence>MLGNPEYIGIDIGQYAIKIARVKKAGKSFVSNYFVYEILPEEMRGGKDKEGLKNLIAKILKTHKIIKGQPVIHVNSGDTIMRNIVLPENTSQEAVEGAIELDLGQSLPFSLDQVYFDFDETKDANGGHLAIAARRDLIDDKTALFAGKAKTLNNPQVDVDVFAYERLVENLVQAGRIYGSTIAIMDIGYTHSRISVYQDGKYVFVREPQIGGNQVSEIIRDVYDLDLESAESKKLNQNLGEEYQELVLMPYVSSLSEQMNLALDFYEASSPDAKAIEKIYITGGGAQLKGLVLALTEKVNVPLELLDLSQFIKLQSKQTDLLQDGINHGLAIALALEGK</sequence>
<reference evidence="1 2" key="1">
    <citation type="submission" date="2018-06" db="EMBL/GenBank/DDBJ databases">
        <authorList>
            <consortium name="Pathogen Informatics"/>
            <person name="Doyle S."/>
        </authorList>
    </citation>
    <scope>NUCLEOTIDE SEQUENCE [LARGE SCALE GENOMIC DNA]</scope>
    <source>
        <strain evidence="1 2">NCTC10717</strain>
    </source>
</reference>
<dbReference type="Proteomes" id="UP000254575">
    <property type="component" value="Unassembled WGS sequence"/>
</dbReference>
<protein>
    <submittedName>
        <fullName evidence="1">Ethanolamine utilization protein EutJ</fullName>
    </submittedName>
</protein>
<dbReference type="InterPro" id="IPR005883">
    <property type="entry name" value="PilM"/>
</dbReference>
<proteinExistence type="predicted"/>
<dbReference type="RefSeq" id="WP_115218919.1">
    <property type="nucleotide sequence ID" value="NZ_UHIA01000004.1"/>
</dbReference>
<name>A0A380N176_9GAMM</name>
<dbReference type="Gene3D" id="3.30.420.40">
    <property type="match status" value="2"/>
</dbReference>
<dbReference type="Pfam" id="PF11104">
    <property type="entry name" value="PilM_2"/>
    <property type="match status" value="1"/>
</dbReference>
<dbReference type="OrthoDB" id="9773403at2"/>
<evidence type="ECO:0000313" key="2">
    <source>
        <dbReference type="Proteomes" id="UP000254575"/>
    </source>
</evidence>
<evidence type="ECO:0000313" key="1">
    <source>
        <dbReference type="EMBL" id="SUO98046.1"/>
    </source>
</evidence>
<organism evidence="1 2">
    <name type="scientific">Suttonella indologenes</name>
    <dbReference type="NCBI Taxonomy" id="13276"/>
    <lineage>
        <taxon>Bacteria</taxon>
        <taxon>Pseudomonadati</taxon>
        <taxon>Pseudomonadota</taxon>
        <taxon>Gammaproteobacteria</taxon>
        <taxon>Cardiobacteriales</taxon>
        <taxon>Cardiobacteriaceae</taxon>
        <taxon>Suttonella</taxon>
    </lineage>
</organism>
<dbReference type="PANTHER" id="PTHR32432">
    <property type="entry name" value="CELL DIVISION PROTEIN FTSA-RELATED"/>
    <property type="match status" value="1"/>
</dbReference>
<dbReference type="SUPFAM" id="SSF53067">
    <property type="entry name" value="Actin-like ATPase domain"/>
    <property type="match status" value="2"/>
</dbReference>
<dbReference type="InterPro" id="IPR050696">
    <property type="entry name" value="FtsA/MreB"/>
</dbReference>